<dbReference type="Pfam" id="PF06181">
    <property type="entry name" value="Urate_ox_N"/>
    <property type="match status" value="1"/>
</dbReference>
<dbReference type="InterPro" id="IPR016988">
    <property type="entry name" value="UCP032086"/>
</dbReference>
<keyword evidence="4" id="KW-1185">Reference proteome</keyword>
<dbReference type="InterPro" id="IPR010389">
    <property type="entry name" value="Urate_ox_N"/>
</dbReference>
<feature type="transmembrane region" description="Helical" evidence="1">
    <location>
        <begin position="12"/>
        <end position="28"/>
    </location>
</feature>
<feature type="transmembrane region" description="Helical" evidence="1">
    <location>
        <begin position="87"/>
        <end position="108"/>
    </location>
</feature>
<dbReference type="OrthoDB" id="9787495at2"/>
<sequence length="208" mass="22621">MSSLILEFVFRWAHVLFGLVWIGMLYYFNFVQTEYFKEAEADAKADAVKKLAPRALWWFRWGAMFTFLTGLVLLHFVGAAYSFVGSAAIWVGALAGILMFLNVWVIIWPNQQVVIGLKEGDGPASAAKAGLASRTNTLFSGPMLFGMLASKHLPMEASATGLIACVVLILLLEANAIFGKTGPMTSVKGVIHCSLGLTAVIWALLAFL</sequence>
<dbReference type="EMBL" id="PKUS01000002">
    <property type="protein sequence ID" value="PLW70397.1"/>
    <property type="molecule type" value="Genomic_DNA"/>
</dbReference>
<name>A0A2N5X7E0_9GAMM</name>
<feature type="domain" description="Urate oxidase N-terminal" evidence="2">
    <location>
        <begin position="85"/>
        <end position="172"/>
    </location>
</feature>
<evidence type="ECO:0000313" key="4">
    <source>
        <dbReference type="Proteomes" id="UP000235005"/>
    </source>
</evidence>
<dbReference type="RefSeq" id="WP_101517308.1">
    <property type="nucleotide sequence ID" value="NZ_PKUS01000002.1"/>
</dbReference>
<feature type="transmembrane region" description="Helical" evidence="1">
    <location>
        <begin position="189"/>
        <end position="207"/>
    </location>
</feature>
<evidence type="ECO:0000313" key="3">
    <source>
        <dbReference type="EMBL" id="PLW70397.1"/>
    </source>
</evidence>
<organism evidence="3 4">
    <name type="scientific">Pseudohalioglobus lutimaris</name>
    <dbReference type="NCBI Taxonomy" id="1737061"/>
    <lineage>
        <taxon>Bacteria</taxon>
        <taxon>Pseudomonadati</taxon>
        <taxon>Pseudomonadota</taxon>
        <taxon>Gammaproteobacteria</taxon>
        <taxon>Cellvibrionales</taxon>
        <taxon>Halieaceae</taxon>
        <taxon>Pseudohalioglobus</taxon>
    </lineage>
</organism>
<evidence type="ECO:0000256" key="1">
    <source>
        <dbReference type="SAM" id="Phobius"/>
    </source>
</evidence>
<protein>
    <submittedName>
        <fullName evidence="3">Antitermination protein NusG</fullName>
    </submittedName>
</protein>
<keyword evidence="1" id="KW-0472">Membrane</keyword>
<keyword evidence="1" id="KW-0812">Transmembrane</keyword>
<gene>
    <name evidence="3" type="ORF">C0039_04140</name>
</gene>
<dbReference type="Proteomes" id="UP000235005">
    <property type="component" value="Unassembled WGS sequence"/>
</dbReference>
<reference evidence="3 4" key="1">
    <citation type="submission" date="2018-01" db="EMBL/GenBank/DDBJ databases">
        <title>The draft genome sequence of Halioglobus lutimaris HF004.</title>
        <authorList>
            <person name="Du Z.-J."/>
            <person name="Shi M.-J."/>
        </authorList>
    </citation>
    <scope>NUCLEOTIDE SEQUENCE [LARGE SCALE GENOMIC DNA]</scope>
    <source>
        <strain evidence="3 4">HF004</strain>
    </source>
</reference>
<feature type="transmembrane region" description="Helical" evidence="1">
    <location>
        <begin position="58"/>
        <end position="81"/>
    </location>
</feature>
<comment type="caution">
    <text evidence="3">The sequence shown here is derived from an EMBL/GenBank/DDBJ whole genome shotgun (WGS) entry which is preliminary data.</text>
</comment>
<accession>A0A2N5X7E0</accession>
<proteinExistence type="predicted"/>
<evidence type="ECO:0000259" key="2">
    <source>
        <dbReference type="Pfam" id="PF06181"/>
    </source>
</evidence>
<dbReference type="AlphaFoldDB" id="A0A2N5X7E0"/>
<dbReference type="PIRSF" id="PIRSF032086">
    <property type="entry name" value="UCP032086"/>
    <property type="match status" value="1"/>
</dbReference>
<keyword evidence="1" id="KW-1133">Transmembrane helix</keyword>
<feature type="transmembrane region" description="Helical" evidence="1">
    <location>
        <begin position="157"/>
        <end position="177"/>
    </location>
</feature>